<dbReference type="PROSITE" id="PS00934">
    <property type="entry name" value="GLYOXALASE_I_1"/>
    <property type="match status" value="1"/>
</dbReference>
<dbReference type="AlphaFoldDB" id="A0A1Y3Z042"/>
<feature type="domain" description="VOC" evidence="3">
    <location>
        <begin position="33"/>
        <end position="148"/>
    </location>
</feature>
<proteinExistence type="predicted"/>
<dbReference type="GeneID" id="61677539"/>
<dbReference type="Pfam" id="PF00903">
    <property type="entry name" value="Glyoxalase"/>
    <property type="match status" value="1"/>
</dbReference>
<dbReference type="Proteomes" id="UP000195386">
    <property type="component" value="Unassembled WGS sequence"/>
</dbReference>
<dbReference type="PANTHER" id="PTHR43048:SF3">
    <property type="entry name" value="METHYLMALONYL-COA EPIMERASE, MITOCHONDRIAL"/>
    <property type="match status" value="1"/>
</dbReference>
<dbReference type="Gene3D" id="3.10.180.10">
    <property type="entry name" value="2,3-Dihydroxybiphenyl 1,2-Dioxygenase, domain 1"/>
    <property type="match status" value="2"/>
</dbReference>
<accession>A0A1Y3Z042</accession>
<gene>
    <name evidence="4" type="ORF">B5F97_14315</name>
</gene>
<reference evidence="5" key="1">
    <citation type="submission" date="2017-04" db="EMBL/GenBank/DDBJ databases">
        <title>Function of individual gut microbiota members based on whole genome sequencing of pure cultures obtained from chicken caecum.</title>
        <authorList>
            <person name="Medvecky M."/>
            <person name="Cejkova D."/>
            <person name="Polansky O."/>
            <person name="Karasova D."/>
            <person name="Kubasova T."/>
            <person name="Cizek A."/>
            <person name="Rychlik I."/>
        </authorList>
    </citation>
    <scope>NUCLEOTIDE SEQUENCE [LARGE SCALE GENOMIC DNA]</scope>
    <source>
        <strain evidence="5">An43</strain>
    </source>
</reference>
<feature type="signal peptide" evidence="2">
    <location>
        <begin position="1"/>
        <end position="21"/>
    </location>
</feature>
<evidence type="ECO:0000256" key="1">
    <source>
        <dbReference type="ARBA" id="ARBA00022723"/>
    </source>
</evidence>
<dbReference type="InterPro" id="IPR018146">
    <property type="entry name" value="Glyoxalase_1_CS"/>
</dbReference>
<dbReference type="SUPFAM" id="SSF54593">
    <property type="entry name" value="Glyoxalase/Bleomycin resistance protein/Dihydroxybiphenyl dioxygenase"/>
    <property type="match status" value="2"/>
</dbReference>
<evidence type="ECO:0000313" key="5">
    <source>
        <dbReference type="Proteomes" id="UP000195386"/>
    </source>
</evidence>
<dbReference type="GO" id="GO:0046872">
    <property type="term" value="F:metal ion binding"/>
    <property type="evidence" value="ECO:0007669"/>
    <property type="project" value="UniProtKB-KW"/>
</dbReference>
<dbReference type="InterPro" id="IPR029068">
    <property type="entry name" value="Glyas_Bleomycin-R_OHBP_Dase"/>
</dbReference>
<dbReference type="Pfam" id="PF13669">
    <property type="entry name" value="Glyoxalase_4"/>
    <property type="match status" value="1"/>
</dbReference>
<keyword evidence="1" id="KW-0479">Metal-binding</keyword>
<dbReference type="InterPro" id="IPR037523">
    <property type="entry name" value="VOC_core"/>
</dbReference>
<dbReference type="GO" id="GO:0004493">
    <property type="term" value="F:methylmalonyl-CoA epimerase activity"/>
    <property type="evidence" value="ECO:0007669"/>
    <property type="project" value="TreeGrafter"/>
</dbReference>
<feature type="domain" description="VOC" evidence="3">
    <location>
        <begin position="170"/>
        <end position="295"/>
    </location>
</feature>
<dbReference type="PANTHER" id="PTHR43048">
    <property type="entry name" value="METHYLMALONYL-COA EPIMERASE"/>
    <property type="match status" value="1"/>
</dbReference>
<dbReference type="RefSeq" id="WP_087426664.1">
    <property type="nucleotide sequence ID" value="NZ_DAWDRE010000014.1"/>
</dbReference>
<sequence length="318" mass="36213">MKTKFFALIGILFSICSMVKAEGDIPQRPPIIGVAHIGFYTKDLDHTRSYLRDFMGYDETVTLEKDGKVSLSVFKVNERQFIEIFPERTANSSRIYHFAVETTDAEAMRVYLKSKGYKVPDHTPVGRTGNYNYFVTDPNGTICEIVQYGKEGKMADRCGLDLSKNRISTHMSHVGFMVPDVDKALSFYCDVLGFKEVWRGGGNPKKVSWVHLQVPEGYETVELMLYDEKPSWERMGSMNHICLEVQDIYKTKAILDSRQQPEGVKVPTPPKAGINKKLQINYYMIDGTRIELMEEQPYDGILAPSSKGKLMKYIAKEN</sequence>
<dbReference type="EMBL" id="NFII01000016">
    <property type="protein sequence ID" value="OUN99920.1"/>
    <property type="molecule type" value="Genomic_DNA"/>
</dbReference>
<dbReference type="GO" id="GO:0004462">
    <property type="term" value="F:lactoylglutathione lyase activity"/>
    <property type="evidence" value="ECO:0007669"/>
    <property type="project" value="InterPro"/>
</dbReference>
<dbReference type="GO" id="GO:0046491">
    <property type="term" value="P:L-methylmalonyl-CoA metabolic process"/>
    <property type="evidence" value="ECO:0007669"/>
    <property type="project" value="TreeGrafter"/>
</dbReference>
<evidence type="ECO:0000313" key="4">
    <source>
        <dbReference type="EMBL" id="OUN99920.1"/>
    </source>
</evidence>
<protein>
    <recommendedName>
        <fullName evidence="3">VOC domain-containing protein</fullName>
    </recommendedName>
</protein>
<name>A0A1Y3Z042_9BACE</name>
<comment type="caution">
    <text evidence="4">The sequence shown here is derived from an EMBL/GenBank/DDBJ whole genome shotgun (WGS) entry which is preliminary data.</text>
</comment>
<evidence type="ECO:0000259" key="3">
    <source>
        <dbReference type="PROSITE" id="PS51819"/>
    </source>
</evidence>
<feature type="chain" id="PRO_5013119338" description="VOC domain-containing protein" evidence="2">
    <location>
        <begin position="22"/>
        <end position="318"/>
    </location>
</feature>
<evidence type="ECO:0000256" key="2">
    <source>
        <dbReference type="SAM" id="SignalP"/>
    </source>
</evidence>
<keyword evidence="2" id="KW-0732">Signal</keyword>
<dbReference type="PROSITE" id="PS51819">
    <property type="entry name" value="VOC"/>
    <property type="match status" value="2"/>
</dbReference>
<organism evidence="4 5">
    <name type="scientific">Bacteroides clarus</name>
    <dbReference type="NCBI Taxonomy" id="626929"/>
    <lineage>
        <taxon>Bacteria</taxon>
        <taxon>Pseudomonadati</taxon>
        <taxon>Bacteroidota</taxon>
        <taxon>Bacteroidia</taxon>
        <taxon>Bacteroidales</taxon>
        <taxon>Bacteroidaceae</taxon>
        <taxon>Bacteroides</taxon>
    </lineage>
</organism>
<dbReference type="InterPro" id="IPR051785">
    <property type="entry name" value="MMCE/EMCE_epimerase"/>
</dbReference>
<dbReference type="CDD" id="cd06587">
    <property type="entry name" value="VOC"/>
    <property type="match status" value="2"/>
</dbReference>
<dbReference type="InterPro" id="IPR004360">
    <property type="entry name" value="Glyas_Fos-R_dOase_dom"/>
</dbReference>